<dbReference type="SUPFAM" id="SSF64484">
    <property type="entry name" value="beta and beta-prime subunits of DNA dependent RNA-polymerase"/>
    <property type="match status" value="1"/>
</dbReference>
<name>X0Y4G8_9ZZZZ</name>
<accession>X0Y4G8</accession>
<dbReference type="AlphaFoldDB" id="X0Y4G8"/>
<dbReference type="EMBL" id="BARS01057353">
    <property type="protein sequence ID" value="GAG50650.1"/>
    <property type="molecule type" value="Genomic_DNA"/>
</dbReference>
<protein>
    <submittedName>
        <fullName evidence="1">Uncharacterized protein</fullName>
    </submittedName>
</protein>
<sequence length="143" mass="16304">MTLEYLDYHLGEPRYNPAECMDLKLSYARPLRIRCRLTRKDTKDVLEESIYLGEIPIMLGGGEFVINGAERVIVSQLHRSPGVDFAVAMEESDRPLHRAKIVPERGSWVEVEVNKKEFLVVRIDQSAKIPATTLLRAMDEAYG</sequence>
<gene>
    <name evidence="1" type="ORF">S01H1_84119</name>
</gene>
<comment type="caution">
    <text evidence="1">The sequence shown here is derived from an EMBL/GenBank/DDBJ whole genome shotgun (WGS) entry which is preliminary data.</text>
</comment>
<feature type="non-terminal residue" evidence="1">
    <location>
        <position position="143"/>
    </location>
</feature>
<evidence type="ECO:0000313" key="1">
    <source>
        <dbReference type="EMBL" id="GAG50650.1"/>
    </source>
</evidence>
<proteinExistence type="predicted"/>
<reference evidence="1" key="1">
    <citation type="journal article" date="2014" name="Front. Microbiol.">
        <title>High frequency of phylogenetically diverse reductive dehalogenase-homologous genes in deep subseafloor sedimentary metagenomes.</title>
        <authorList>
            <person name="Kawai M."/>
            <person name="Futagami T."/>
            <person name="Toyoda A."/>
            <person name="Takaki Y."/>
            <person name="Nishi S."/>
            <person name="Hori S."/>
            <person name="Arai W."/>
            <person name="Tsubouchi T."/>
            <person name="Morono Y."/>
            <person name="Uchiyama I."/>
            <person name="Ito T."/>
            <person name="Fujiyama A."/>
            <person name="Inagaki F."/>
            <person name="Takami H."/>
        </authorList>
    </citation>
    <scope>NUCLEOTIDE SEQUENCE</scope>
    <source>
        <strain evidence="1">Expedition CK06-06</strain>
    </source>
</reference>
<dbReference type="Gene3D" id="3.90.1100.10">
    <property type="match status" value="1"/>
</dbReference>
<organism evidence="1">
    <name type="scientific">marine sediment metagenome</name>
    <dbReference type="NCBI Taxonomy" id="412755"/>
    <lineage>
        <taxon>unclassified sequences</taxon>
        <taxon>metagenomes</taxon>
        <taxon>ecological metagenomes</taxon>
    </lineage>
</organism>